<feature type="compositionally biased region" description="Low complexity" evidence="1">
    <location>
        <begin position="1"/>
        <end position="23"/>
    </location>
</feature>
<name>A0ABU3PIP6_9BURK</name>
<keyword evidence="3" id="KW-1185">Reference proteome</keyword>
<proteinExistence type="predicted"/>
<dbReference type="EMBL" id="JAVXZY010000018">
    <property type="protein sequence ID" value="MDT9002440.1"/>
    <property type="molecule type" value="Genomic_DNA"/>
</dbReference>
<feature type="region of interest" description="Disordered" evidence="1">
    <location>
        <begin position="1"/>
        <end position="51"/>
    </location>
</feature>
<gene>
    <name evidence="2" type="ORF">RQP53_24375</name>
</gene>
<evidence type="ECO:0000313" key="2">
    <source>
        <dbReference type="EMBL" id="MDT9002440.1"/>
    </source>
</evidence>
<dbReference type="RefSeq" id="WP_315653337.1">
    <property type="nucleotide sequence ID" value="NZ_JAVXZY010000018.1"/>
</dbReference>
<protein>
    <submittedName>
        <fullName evidence="2">Uncharacterized protein</fullName>
    </submittedName>
</protein>
<organism evidence="2 3">
    <name type="scientific">Roseateles aquae</name>
    <dbReference type="NCBI Taxonomy" id="3077235"/>
    <lineage>
        <taxon>Bacteria</taxon>
        <taxon>Pseudomonadati</taxon>
        <taxon>Pseudomonadota</taxon>
        <taxon>Betaproteobacteria</taxon>
        <taxon>Burkholderiales</taxon>
        <taxon>Sphaerotilaceae</taxon>
        <taxon>Roseateles</taxon>
    </lineage>
</organism>
<sequence length="258" mass="28356">MHQPRQPQASALQSHAAAQRSSSGHSTAPSQQDLTLQRHAAGPRMATQRQQLAQLRAAASEPVVQRAASVNDFDKRPTQRAGALWAQCADMIRGFVEGSGFRDLDKVNCVLQPVSTGPGTSLGSTSVYQLDDGDVWQPVRLPHQFDSNEFYCVYLTLNLNEKNADPAEIYATFLHEWHAHALPALAMIQGNVNQTISDGELEDAEHRAYARTSEEALRGYATGFGLEDELHADVTRRLVADHNRYSTDTGKLIPKQGL</sequence>
<evidence type="ECO:0000313" key="3">
    <source>
        <dbReference type="Proteomes" id="UP001246372"/>
    </source>
</evidence>
<accession>A0ABU3PIP6</accession>
<comment type="caution">
    <text evidence="2">The sequence shown here is derived from an EMBL/GenBank/DDBJ whole genome shotgun (WGS) entry which is preliminary data.</text>
</comment>
<dbReference type="Proteomes" id="UP001246372">
    <property type="component" value="Unassembled WGS sequence"/>
</dbReference>
<evidence type="ECO:0000256" key="1">
    <source>
        <dbReference type="SAM" id="MobiDB-lite"/>
    </source>
</evidence>
<feature type="compositionally biased region" description="Polar residues" evidence="1">
    <location>
        <begin position="24"/>
        <end position="35"/>
    </location>
</feature>
<reference evidence="2" key="1">
    <citation type="submission" date="2023-09" db="EMBL/GenBank/DDBJ databases">
        <title>Paucibacter sp. APW11 Genome sequencing and assembly.</title>
        <authorList>
            <person name="Kim I."/>
        </authorList>
    </citation>
    <scope>NUCLEOTIDE SEQUENCE</scope>
    <source>
        <strain evidence="2">APW11</strain>
    </source>
</reference>